<dbReference type="InterPro" id="IPR001841">
    <property type="entry name" value="Znf_RING"/>
</dbReference>
<dbReference type="Pfam" id="PF01436">
    <property type="entry name" value="NHL"/>
    <property type="match status" value="1"/>
</dbReference>
<dbReference type="InterPro" id="IPR001258">
    <property type="entry name" value="NHL_repeat"/>
</dbReference>
<gene>
    <name evidence="10" type="primary">LOC106173372</name>
</gene>
<dbReference type="Proteomes" id="UP000085678">
    <property type="component" value="Unplaced"/>
</dbReference>
<dbReference type="Gene3D" id="3.30.160.60">
    <property type="entry name" value="Classic Zinc Finger"/>
    <property type="match status" value="1"/>
</dbReference>
<evidence type="ECO:0000313" key="9">
    <source>
        <dbReference type="Proteomes" id="UP000085678"/>
    </source>
</evidence>
<dbReference type="PROSITE" id="PS00518">
    <property type="entry name" value="ZF_RING_1"/>
    <property type="match status" value="1"/>
</dbReference>
<dbReference type="SMART" id="SM00184">
    <property type="entry name" value="RING"/>
    <property type="match status" value="1"/>
</dbReference>
<dbReference type="Pfam" id="PF00643">
    <property type="entry name" value="zf-B_box"/>
    <property type="match status" value="1"/>
</dbReference>
<dbReference type="PROSITE" id="PS50089">
    <property type="entry name" value="ZF_RING_2"/>
    <property type="match status" value="1"/>
</dbReference>
<dbReference type="InterPro" id="IPR013083">
    <property type="entry name" value="Znf_RING/FYVE/PHD"/>
</dbReference>
<dbReference type="InterPro" id="IPR027370">
    <property type="entry name" value="Znf-RING_euk"/>
</dbReference>
<evidence type="ECO:0000313" key="10">
    <source>
        <dbReference type="RefSeq" id="XP_013409942.1"/>
    </source>
</evidence>
<proteinExistence type="predicted"/>
<evidence type="ECO:0000256" key="1">
    <source>
        <dbReference type="ARBA" id="ARBA00022553"/>
    </source>
</evidence>
<dbReference type="GeneID" id="106173372"/>
<reference evidence="10" key="1">
    <citation type="submission" date="2025-08" db="UniProtKB">
        <authorList>
            <consortium name="RefSeq"/>
        </authorList>
    </citation>
    <scope>IDENTIFICATION</scope>
    <source>
        <tissue evidence="10">Gonads</tissue>
    </source>
</reference>
<dbReference type="InParanoid" id="A0A1S3JHS6"/>
<dbReference type="Gene3D" id="2.120.10.30">
    <property type="entry name" value="TolB, C-terminal domain"/>
    <property type="match status" value="1"/>
</dbReference>
<dbReference type="InterPro" id="IPR011042">
    <property type="entry name" value="6-blade_b-propeller_TolB-like"/>
</dbReference>
<evidence type="ECO:0000256" key="2">
    <source>
        <dbReference type="ARBA" id="ARBA00022723"/>
    </source>
</evidence>
<keyword evidence="9" id="KW-1185">Reference proteome</keyword>
<dbReference type="GO" id="GO:0008270">
    <property type="term" value="F:zinc ion binding"/>
    <property type="evidence" value="ECO:0007669"/>
    <property type="project" value="UniProtKB-KW"/>
</dbReference>
<dbReference type="SUPFAM" id="SSF101898">
    <property type="entry name" value="NHL repeat"/>
    <property type="match status" value="1"/>
</dbReference>
<feature type="domain" description="B box-type" evidence="8">
    <location>
        <begin position="165"/>
        <end position="206"/>
    </location>
</feature>
<accession>A0A1S3JHS6</accession>
<evidence type="ECO:0000256" key="6">
    <source>
        <dbReference type="PROSITE-ProRule" id="PRU00024"/>
    </source>
</evidence>
<dbReference type="Pfam" id="PF13445">
    <property type="entry name" value="zf-RING_UBOX"/>
    <property type="match status" value="1"/>
</dbReference>
<sequence length="676" mass="75674">MAATSRGAAEDDDSLRAMITEHFVNCPICFKEYDEPTSLPCLHSYCKGCLKTHVGDLTPGRTFSCPVCQRETRVPAEGLEGFSHNFYIESLQDTLLQPPKKRTCGACALATGAVVDATSKCISCHEYLCKQCAPYHCRTKFTKDHKIFTLEQLRSKEYKAEIQELQIYLCPDHKDEAIKYFCEKCQRPICRDCKILLHDDHKCISLDAAAEKVTVTLQTKLDHLEKKFTVEEELLLALEKNTADVEANIKQWAGHLYSLVDQQEKCLMEMVHAHKKSFEISLEHHKTAKGTMDLVKGVLGHALPGELLMMQQQLCDQMDNLQSSSSSKKLPALLSFQLQSRDGIEEDLSKGKWFGKIVEAQNPELRTTEEKETNSSSMLASQNVVQGSHEMKQMLEKPSCGEEKEVRTQKMRPPARCVLEFNTKCKYPGAIVVTGDKKYAIADFNRESGQVCVYLQNGEFEEEIIEGAKGNELETVQGLCHLPSGRTVISDFGNDKLFVMSKLWNPATAKCIDEPCGVAVNSQNHIAVAQMNDQCVTMFVIEPNGKMTAVAVIKTHDFPSPFCLAYTSEDCLVVGHVNDGRVDILSPSGVIHYTGPRNNLKKPQSICVDSCDNIYIADRRMHCIHIISSVGQFIQYFEAEMEGVSFRFPWGLAIDQDGDLVLGLYGGKVKVFSFLE</sequence>
<keyword evidence="5" id="KW-0862">Zinc</keyword>
<keyword evidence="4 6" id="KW-0863">Zinc-finger</keyword>
<keyword evidence="2" id="KW-0479">Metal-binding</keyword>
<dbReference type="RefSeq" id="XP_013409942.1">
    <property type="nucleotide sequence ID" value="XM_013554488.1"/>
</dbReference>
<dbReference type="Gene3D" id="3.30.40.10">
    <property type="entry name" value="Zinc/RING finger domain, C3HC4 (zinc finger)"/>
    <property type="match status" value="1"/>
</dbReference>
<dbReference type="KEGG" id="lak:106173372"/>
<dbReference type="AlphaFoldDB" id="A0A1S3JHS6"/>
<evidence type="ECO:0000259" key="7">
    <source>
        <dbReference type="PROSITE" id="PS50089"/>
    </source>
</evidence>
<evidence type="ECO:0000256" key="3">
    <source>
        <dbReference type="ARBA" id="ARBA00022737"/>
    </source>
</evidence>
<dbReference type="PANTHER" id="PTHR25462:SF296">
    <property type="entry name" value="MEIOTIC P26, ISOFORM F"/>
    <property type="match status" value="1"/>
</dbReference>
<dbReference type="InterPro" id="IPR017907">
    <property type="entry name" value="Znf_RING_CS"/>
</dbReference>
<organism evidence="9 10">
    <name type="scientific">Lingula anatina</name>
    <name type="common">Brachiopod</name>
    <name type="synonym">Lingula unguis</name>
    <dbReference type="NCBI Taxonomy" id="7574"/>
    <lineage>
        <taxon>Eukaryota</taxon>
        <taxon>Metazoa</taxon>
        <taxon>Spiralia</taxon>
        <taxon>Lophotrochozoa</taxon>
        <taxon>Brachiopoda</taxon>
        <taxon>Linguliformea</taxon>
        <taxon>Lingulata</taxon>
        <taxon>Lingulida</taxon>
        <taxon>Linguloidea</taxon>
        <taxon>Lingulidae</taxon>
        <taxon>Lingula</taxon>
    </lineage>
</organism>
<evidence type="ECO:0000259" key="8">
    <source>
        <dbReference type="PROSITE" id="PS50119"/>
    </source>
</evidence>
<name>A0A1S3JHS6_LINAN</name>
<dbReference type="SUPFAM" id="SSF57850">
    <property type="entry name" value="RING/U-box"/>
    <property type="match status" value="1"/>
</dbReference>
<dbReference type="SUPFAM" id="SSF57845">
    <property type="entry name" value="B-box zinc-binding domain"/>
    <property type="match status" value="1"/>
</dbReference>
<dbReference type="OrthoDB" id="9992988at2759"/>
<evidence type="ECO:0000256" key="5">
    <source>
        <dbReference type="ARBA" id="ARBA00022833"/>
    </source>
</evidence>
<dbReference type="PANTHER" id="PTHR25462">
    <property type="entry name" value="BONUS, ISOFORM C-RELATED"/>
    <property type="match status" value="1"/>
</dbReference>
<dbReference type="InterPro" id="IPR047153">
    <property type="entry name" value="TRIM45/56/19-like"/>
</dbReference>
<dbReference type="CDD" id="cd19756">
    <property type="entry name" value="Bbox2"/>
    <property type="match status" value="1"/>
</dbReference>
<dbReference type="PROSITE" id="PS50119">
    <property type="entry name" value="ZF_BBOX"/>
    <property type="match status" value="1"/>
</dbReference>
<feature type="domain" description="RING-type" evidence="7">
    <location>
        <begin position="26"/>
        <end position="69"/>
    </location>
</feature>
<keyword evidence="3" id="KW-0677">Repeat</keyword>
<dbReference type="CDD" id="cd16579">
    <property type="entry name" value="RING-HC_PML_C-V"/>
    <property type="match status" value="1"/>
</dbReference>
<dbReference type="InterPro" id="IPR000315">
    <property type="entry name" value="Znf_B-box"/>
</dbReference>
<evidence type="ECO:0000256" key="4">
    <source>
        <dbReference type="ARBA" id="ARBA00022771"/>
    </source>
</evidence>
<protein>
    <submittedName>
        <fullName evidence="10">E3 ubiquitin-protein ligase TRIM56-like</fullName>
    </submittedName>
</protein>
<keyword evidence="1" id="KW-0597">Phosphoprotein</keyword>